<feature type="compositionally biased region" description="Pro residues" evidence="1">
    <location>
        <begin position="307"/>
        <end position="330"/>
    </location>
</feature>
<organism evidence="3 4">
    <name type="scientific">Pleodorina starrii</name>
    <dbReference type="NCBI Taxonomy" id="330485"/>
    <lineage>
        <taxon>Eukaryota</taxon>
        <taxon>Viridiplantae</taxon>
        <taxon>Chlorophyta</taxon>
        <taxon>core chlorophytes</taxon>
        <taxon>Chlorophyceae</taxon>
        <taxon>CS clade</taxon>
        <taxon>Chlamydomonadales</taxon>
        <taxon>Volvocaceae</taxon>
        <taxon>Pleodorina</taxon>
    </lineage>
</organism>
<dbReference type="Proteomes" id="UP001165080">
    <property type="component" value="Unassembled WGS sequence"/>
</dbReference>
<evidence type="ECO:0000256" key="1">
    <source>
        <dbReference type="SAM" id="MobiDB-lite"/>
    </source>
</evidence>
<feature type="domain" description="Peptidase M11 gametolysin" evidence="2">
    <location>
        <begin position="142"/>
        <end position="204"/>
    </location>
</feature>
<dbReference type="Pfam" id="PF05548">
    <property type="entry name" value="Peptidase_M11"/>
    <property type="match status" value="1"/>
</dbReference>
<accession>A0A9W6BZ62</accession>
<keyword evidence="4" id="KW-1185">Reference proteome</keyword>
<proteinExistence type="predicted"/>
<name>A0A9W6BZ62_9CHLO</name>
<dbReference type="EMBL" id="BRXU01000039">
    <property type="protein sequence ID" value="GLC60859.1"/>
    <property type="molecule type" value="Genomic_DNA"/>
</dbReference>
<evidence type="ECO:0000313" key="3">
    <source>
        <dbReference type="EMBL" id="GLC60859.1"/>
    </source>
</evidence>
<reference evidence="3 4" key="1">
    <citation type="journal article" date="2023" name="Commun. Biol.">
        <title>Reorganization of the ancestral sex-determining regions during the evolution of trioecy in Pleodorina starrii.</title>
        <authorList>
            <person name="Takahashi K."/>
            <person name="Suzuki S."/>
            <person name="Kawai-Toyooka H."/>
            <person name="Yamamoto K."/>
            <person name="Hamaji T."/>
            <person name="Ootsuki R."/>
            <person name="Yamaguchi H."/>
            <person name="Kawachi M."/>
            <person name="Higashiyama T."/>
            <person name="Nozaki H."/>
        </authorList>
    </citation>
    <scope>NUCLEOTIDE SEQUENCE [LARGE SCALE GENOMIC DNA]</scope>
    <source>
        <strain evidence="3 4">NIES-4479</strain>
    </source>
</reference>
<protein>
    <recommendedName>
        <fullName evidence="2">Peptidase M11 gametolysin domain-containing protein</fullName>
    </recommendedName>
</protein>
<feature type="compositionally biased region" description="Pro residues" evidence="1">
    <location>
        <begin position="288"/>
        <end position="301"/>
    </location>
</feature>
<feature type="region of interest" description="Disordered" evidence="1">
    <location>
        <begin position="282"/>
        <end position="345"/>
    </location>
</feature>
<dbReference type="InterPro" id="IPR008752">
    <property type="entry name" value="Peptidase_M11"/>
</dbReference>
<dbReference type="AlphaFoldDB" id="A0A9W6BZ62"/>
<evidence type="ECO:0000313" key="4">
    <source>
        <dbReference type="Proteomes" id="UP001165080"/>
    </source>
</evidence>
<sequence length="397" mass="43479">MSAVPERSLLQDTSADAQLHGNLDFAMLSCPNVRDPKDGFIKPDPNCDFPPRRLARGSADVDAFMNEFQVQSGDLIAATFDIRNQSSSTTVASGGRHLLVGDAADEGADGLNFALRRESIRVVTRADRSKEVYTGTTIELRTVVYLLDLCGWLVPWRSPEEFSKFLFRNAPGSFPGNLENYYQTCSYGKTTFRPENVVIVGPIQVDSFPNRNVFTAPFIPYDARTNMGGGLRIKVVSVGGMSATVEVCRMYARTEGTPDSPECQANLDRDCDELYGYSDPDCTTVAPAPTPASPRPLPRIPPMQRSPSPPPPPRSPPSLSRRPPPSPAPKPPKRPRPPPMTTAANDDYTFPIDGFDMSSGVVGCRKCLFCAVMPVLFAILQLLNHLNVSSSRTLRYC</sequence>
<evidence type="ECO:0000259" key="2">
    <source>
        <dbReference type="Pfam" id="PF05548"/>
    </source>
</evidence>
<comment type="caution">
    <text evidence="3">The sequence shown here is derived from an EMBL/GenBank/DDBJ whole genome shotgun (WGS) entry which is preliminary data.</text>
</comment>
<gene>
    <name evidence="3" type="primary">PLESTB002697</name>
    <name evidence="3" type="ORF">PLESTB_001684200</name>
</gene>